<feature type="compositionally biased region" description="Pro residues" evidence="1">
    <location>
        <begin position="183"/>
        <end position="197"/>
    </location>
</feature>
<comment type="caution">
    <text evidence="2">The sequence shown here is derived from an EMBL/GenBank/DDBJ whole genome shotgun (WGS) entry which is preliminary data.</text>
</comment>
<dbReference type="PANTHER" id="PTHR22767">
    <property type="entry name" value="N-TERMINAL ACETYLTRANSFERASE-RELATED"/>
    <property type="match status" value="1"/>
</dbReference>
<reference evidence="2" key="2">
    <citation type="submission" date="2017-10" db="EMBL/GenBank/DDBJ databases">
        <title>Ladona fulva Genome sequencing and assembly.</title>
        <authorList>
            <person name="Murali S."/>
            <person name="Richards S."/>
            <person name="Bandaranaike D."/>
            <person name="Bellair M."/>
            <person name="Blankenburg K."/>
            <person name="Chao H."/>
            <person name="Dinh H."/>
            <person name="Doddapaneni H."/>
            <person name="Dugan-Rocha S."/>
            <person name="Elkadiri S."/>
            <person name="Gnanaolivu R."/>
            <person name="Hernandez B."/>
            <person name="Skinner E."/>
            <person name="Javaid M."/>
            <person name="Lee S."/>
            <person name="Li M."/>
            <person name="Ming W."/>
            <person name="Munidasa M."/>
            <person name="Muniz J."/>
            <person name="Nguyen L."/>
            <person name="Hughes D."/>
            <person name="Osuji N."/>
            <person name="Pu L.-L."/>
            <person name="Puazo M."/>
            <person name="Qu C."/>
            <person name="Quiroz J."/>
            <person name="Raj R."/>
            <person name="Weissenberger G."/>
            <person name="Xin Y."/>
            <person name="Zou X."/>
            <person name="Han Y."/>
            <person name="Worley K."/>
            <person name="Muzny D."/>
            <person name="Gibbs R."/>
        </authorList>
    </citation>
    <scope>NUCLEOTIDE SEQUENCE</scope>
    <source>
        <strain evidence="2">Sampled in the wild</strain>
    </source>
</reference>
<dbReference type="AlphaFoldDB" id="A0A8K0P6E8"/>
<dbReference type="OrthoDB" id="10263032at2759"/>
<feature type="region of interest" description="Disordered" evidence="1">
    <location>
        <begin position="183"/>
        <end position="222"/>
    </location>
</feature>
<accession>A0A8K0P6E8</accession>
<dbReference type="Proteomes" id="UP000792457">
    <property type="component" value="Unassembled WGS sequence"/>
</dbReference>
<keyword evidence="3" id="KW-1185">Reference proteome</keyword>
<reference evidence="2" key="1">
    <citation type="submission" date="2013-04" db="EMBL/GenBank/DDBJ databases">
        <authorList>
            <person name="Qu J."/>
            <person name="Murali S.C."/>
            <person name="Bandaranaike D."/>
            <person name="Bellair M."/>
            <person name="Blankenburg K."/>
            <person name="Chao H."/>
            <person name="Dinh H."/>
            <person name="Doddapaneni H."/>
            <person name="Downs B."/>
            <person name="Dugan-Rocha S."/>
            <person name="Elkadiri S."/>
            <person name="Gnanaolivu R.D."/>
            <person name="Hernandez B."/>
            <person name="Javaid M."/>
            <person name="Jayaseelan J.C."/>
            <person name="Lee S."/>
            <person name="Li M."/>
            <person name="Ming W."/>
            <person name="Munidasa M."/>
            <person name="Muniz J."/>
            <person name="Nguyen L."/>
            <person name="Ongeri F."/>
            <person name="Osuji N."/>
            <person name="Pu L.-L."/>
            <person name="Puazo M."/>
            <person name="Qu C."/>
            <person name="Quiroz J."/>
            <person name="Raj R."/>
            <person name="Weissenberger G."/>
            <person name="Xin Y."/>
            <person name="Zou X."/>
            <person name="Han Y."/>
            <person name="Richards S."/>
            <person name="Worley K."/>
            <person name="Muzny D."/>
            <person name="Gibbs R."/>
        </authorList>
    </citation>
    <scope>NUCLEOTIDE SEQUENCE</scope>
    <source>
        <strain evidence="2">Sampled in the wild</strain>
    </source>
</reference>
<gene>
    <name evidence="2" type="ORF">J437_LFUL015218</name>
</gene>
<evidence type="ECO:0000313" key="3">
    <source>
        <dbReference type="Proteomes" id="UP000792457"/>
    </source>
</evidence>
<organism evidence="2 3">
    <name type="scientific">Ladona fulva</name>
    <name type="common">Scarce chaser dragonfly</name>
    <name type="synonym">Libellula fulva</name>
    <dbReference type="NCBI Taxonomy" id="123851"/>
    <lineage>
        <taxon>Eukaryota</taxon>
        <taxon>Metazoa</taxon>
        <taxon>Ecdysozoa</taxon>
        <taxon>Arthropoda</taxon>
        <taxon>Hexapoda</taxon>
        <taxon>Insecta</taxon>
        <taxon>Pterygota</taxon>
        <taxon>Palaeoptera</taxon>
        <taxon>Odonata</taxon>
        <taxon>Epiprocta</taxon>
        <taxon>Anisoptera</taxon>
        <taxon>Libelluloidea</taxon>
        <taxon>Libellulidae</taxon>
        <taxon>Ladona</taxon>
    </lineage>
</organism>
<dbReference type="Gene3D" id="1.25.40.1010">
    <property type="match status" value="1"/>
</dbReference>
<sequence>MKPLQSLAAGNIETHLMAFEIYYRKERPLLMMQSIKKAYNLEPGNSRLHSCIIRFCGYIDKWRGNLQGPVIEVVDMQMKDILSGRSSSKINSDFLEENSNSLPALFEGARMMYYLDSSKQEAALKLTLTLDRSIDGINLQNCIKILNALNSGEFGHCPSQAADYKVRCHEHFPYALAFQPPVTTPHPNAIPSPPPSPTSEESQHKDTNHIGSAPSGGKNCID</sequence>
<evidence type="ECO:0000256" key="1">
    <source>
        <dbReference type="SAM" id="MobiDB-lite"/>
    </source>
</evidence>
<dbReference type="GO" id="GO:0031415">
    <property type="term" value="C:NatA complex"/>
    <property type="evidence" value="ECO:0007669"/>
    <property type="project" value="TreeGrafter"/>
</dbReference>
<protein>
    <submittedName>
        <fullName evidence="2">Uncharacterized protein</fullName>
    </submittedName>
</protein>
<name>A0A8K0P6E8_LADFU</name>
<evidence type="ECO:0000313" key="2">
    <source>
        <dbReference type="EMBL" id="KAG8234817.1"/>
    </source>
</evidence>
<proteinExistence type="predicted"/>
<dbReference type="PANTHER" id="PTHR22767:SF2">
    <property type="entry name" value="N(ALPHA)-ACETYLTRANSFERASE 15_16, ISOFORM A"/>
    <property type="match status" value="1"/>
</dbReference>
<dbReference type="EMBL" id="KZ308846">
    <property type="protein sequence ID" value="KAG8234817.1"/>
    <property type="molecule type" value="Genomic_DNA"/>
</dbReference>